<feature type="region of interest" description="Disordered" evidence="2">
    <location>
        <begin position="253"/>
        <end position="434"/>
    </location>
</feature>
<feature type="region of interest" description="Disordered" evidence="2">
    <location>
        <begin position="1884"/>
        <end position="1917"/>
    </location>
</feature>
<evidence type="ECO:0000256" key="1">
    <source>
        <dbReference type="SAM" id="Coils"/>
    </source>
</evidence>
<feature type="transmembrane region" description="Helical" evidence="3">
    <location>
        <begin position="1550"/>
        <end position="1573"/>
    </location>
</feature>
<feature type="region of interest" description="Disordered" evidence="2">
    <location>
        <begin position="1239"/>
        <end position="1259"/>
    </location>
</feature>
<feature type="compositionally biased region" description="Gly residues" evidence="2">
    <location>
        <begin position="8"/>
        <end position="17"/>
    </location>
</feature>
<feature type="compositionally biased region" description="Gly residues" evidence="2">
    <location>
        <begin position="211"/>
        <end position="228"/>
    </location>
</feature>
<keyword evidence="3" id="KW-0812">Transmembrane</keyword>
<feature type="compositionally biased region" description="Low complexity" evidence="2">
    <location>
        <begin position="966"/>
        <end position="995"/>
    </location>
</feature>
<feature type="region of interest" description="Disordered" evidence="2">
    <location>
        <begin position="712"/>
        <end position="735"/>
    </location>
</feature>
<feature type="region of interest" description="Disordered" evidence="2">
    <location>
        <begin position="1121"/>
        <end position="1168"/>
    </location>
</feature>
<feature type="compositionally biased region" description="Low complexity" evidence="2">
    <location>
        <begin position="2089"/>
        <end position="2128"/>
    </location>
</feature>
<feature type="compositionally biased region" description="Polar residues" evidence="2">
    <location>
        <begin position="392"/>
        <end position="406"/>
    </location>
</feature>
<feature type="region of interest" description="Disordered" evidence="2">
    <location>
        <begin position="2222"/>
        <end position="2247"/>
    </location>
</feature>
<name>A0A835YI15_9CHLO</name>
<feature type="coiled-coil region" evidence="1">
    <location>
        <begin position="1265"/>
        <end position="1363"/>
    </location>
</feature>
<gene>
    <name evidence="4" type="ORF">HYH03_000671</name>
</gene>
<keyword evidence="5" id="KW-1185">Reference proteome</keyword>
<evidence type="ECO:0000256" key="3">
    <source>
        <dbReference type="SAM" id="Phobius"/>
    </source>
</evidence>
<feature type="region of interest" description="Disordered" evidence="2">
    <location>
        <begin position="1745"/>
        <end position="1782"/>
    </location>
</feature>
<feature type="compositionally biased region" description="Basic and acidic residues" evidence="2">
    <location>
        <begin position="1136"/>
        <end position="1155"/>
    </location>
</feature>
<sequence>MSSHSFTAGGGASGSGGALPPARRASAGADILEPPPAYLPPYLGSGFLPPAVGGPYDLAPPQEEGEDSSYTGPDQLSGSGGAQQPQQYAPYRVTAADPEEPDETSEEYTGRHLPPHARGQDGVAGPWQQQLSHPLGGGGEGASGQAGGTGRARGGVSGGGAGGGRRGGGAGGRQSGPSRGGGGGGGSSGGGAGGGRGSLHRSSSDSVVRGGASGSGAGPQGAWGGGPGSAATASGAMADATGAAATYNGSAMLPAIGTRPSSVLAGAPSAPAPSSAAGGGGSGSGAGSRPGSGPGTGAGGAEVLVVEEGSELELPAATGPDPVPVRSVVPGAPRGGSGAPGPEPDSGASWGAGPGPAAAPRSPSRTGHASSSSGSGGGAASSAGAGGGTPPLWSSSMPPLASRQQPSGAGAGGGGSGGGAAAGEAAAAHEAAVAAAAAAASAAASAAAASEIQELRRKVEELSTQALSLTAQLRDSEAAAAQFRSMAASAALSGRDAAEAEAGRKHMKALKAAEAARDKAESARWTAEKRAKSAEEELGVVRAALETRTKQAADLEAAVASAQSALERQRKAGEEALAALEAQHRAQAKKLGSDLDSEKKGGQEERARLQADLARRNQTLLGLQADLEIAGQEAARREERLAALKTAVEGLQAEAERERSQRLEAEAELARLKGSADEGPIPFVASPSATARSARPATADVLSASAAAAASSGADRATASPSRRSQPSVSASTAAAFMDEQTRAVRRLQSEVAAIREQYAQRLVSMEDSLSGCEAAMRDGLQGLDRLFGALVSRTAGILAGRVAGGGNSAAGGKPGARPGTPSAAAIRAAAAAATGAGSAAGGGGGGAAGASGAANAVLLQMNEKLANENAALLGELARWQSGRHAMLRKLGMTVAGVEPPPPPPPPPLTHQQRIDQALAAVTGGKRGGGSDAATSTPDAANPSGTPPLGPSGYGARVSSSGQAGPAPSQSPQHAHPSPQHQHQQPHPMSAAREALAAASRELLLAGRRELLPAVMTAEGWGEGGAAGGMDAGTAAAGLYGGRAEAALSSAESGMRLRAQVLGLQAEVARLRACGGEAAERGRDVEVLQEAHESHMSELRRELAAARQQVSHLQRELERARAGILDSQDSRSAPDPAERDRLESAAAAARDEAARSRTLAAAAKRDAEARERQLEEAALRQERLEAQLREARSESGRQSEGVKRLRLLLAQARQLLREKGVAFMEEDLGLDLLAATMRPGGQQGGRGGKGGQADGDGPLFKAVDAREREKEMIRLQSELSDTQSQLAASAKELKRVRKQLAALQEGQAASERAQREALAGTLEALGRDAKEAREATRAVQKQLADSQHECGELRRKLADLGDKLARSRLDGDYLKQRAAAGRMKPKLSLGRALAISITAAQAGGVQEDTLPASRGAADPGRQHGGALSECAAQKAEGLLLPGFPCGAHPLRQLQHVLTSRPRFYVLSRPWALDDWFALAWVALHATICAATAALLAAHAAGLLGPTAETACRSAQGPPTGGMGVAWCRLRGILSAAARVLRQQWMTYRDALLVVVAPYKCGVTEVGAALVQAVRNGGFRSGSWRLSFGAGLATAHTTAPLAMAALGVLAIECHKVRPNYWYTALVVAAACSCAGYALFGGHMVGAGPSDPQSGLQSPFEAATSPAQGLAMGLANVRRVALPYLVCYGAPVLYMQARQSARVKGYVLGAASAAAAAALQILRLLFVPGGHGSQGGIIADMAAARPQHRAAPAPAPEARAAASTAPAPPARPTDARGSPSASALYVSRRRRQTLVLSGKFDAPPGMPYEEAAAALRAAAAVAVRRALWPALEPAQPQATAGAAAGPGPGRPGASPWSVASGVQCLTLPGCVELTVVVSLALRGGAGEGEEDGAGSEQAAEAEGSGSPQGGQPPSSLPSEIQGLSAAITGAAERLGMTALVGVRQLAPADPDSAVRIPQAENAATHCPYVSPAVVPYSALQAGGGRVRLCVPPQLLATLVEWCGGEVGASEGPGSGPHPEPPEGPAQRWLMVVATSGADGAPSVTLPAARAGRARETEAAEGAASPSEGLGSGEGCCLDVALPSDLAQALLPPSPAASSASGGSWGSALAEGRWGPAAGTGAGAEAPSSTARSSALPGLITLHLVGVSEPATPPAGEPASAGSGPARDEPSRLGDENGVAGSEDDSVHPSALWLGCARLLLAPEEPARELSRLWEDTVAEVAEQRRRAEAAAQGGAGGSALHPPEALAAPPSFDADAAAAYSLHFGPLLEDIAEAAAEPAHAVPPEGSGSGSGSLAAAVTSYLEQQGLTATAAWVRAQTAADMTAAAAASPAGIPAASASAAARPHGHRALRLMARCRRLLPLLLALFPRSWLGFADAEMEAAYQVRAIQSQTPGGWAPLAAFGAVGAVATLATTTRLARHGVSQPLVKALAGMLWLWTPLVGLGLRLGLQRLASGLRLGAQRERGDGRRAHSGAGGSDEGSATGSRNGAGKKSWQRMSVADAAVVSRRDAVFAAGTGLLATLLGLLTYTCSRPCLDVRQDDPGFLFGILFTRAVLAPTAMQLLPLSQALASCGMAAVDLVHLQVLWGGEVPPAALCAAAGCVAACNIVISMVADVRRRRAFEAGAGAGRAQTVGGVGGKAGFEGQAE</sequence>
<feature type="compositionally biased region" description="Polar residues" evidence="2">
    <location>
        <begin position="68"/>
        <end position="87"/>
    </location>
</feature>
<feature type="compositionally biased region" description="Gly residues" evidence="2">
    <location>
        <begin position="1241"/>
        <end position="1254"/>
    </location>
</feature>
<feature type="coiled-coil region" evidence="1">
    <location>
        <begin position="510"/>
        <end position="583"/>
    </location>
</feature>
<organism evidence="4 5">
    <name type="scientific">Edaphochlamys debaryana</name>
    <dbReference type="NCBI Taxonomy" id="47281"/>
    <lineage>
        <taxon>Eukaryota</taxon>
        <taxon>Viridiplantae</taxon>
        <taxon>Chlorophyta</taxon>
        <taxon>core chlorophytes</taxon>
        <taxon>Chlorophyceae</taxon>
        <taxon>CS clade</taxon>
        <taxon>Chlamydomonadales</taxon>
        <taxon>Chlamydomonadales incertae sedis</taxon>
        <taxon>Edaphochlamys</taxon>
    </lineage>
</organism>
<feature type="compositionally biased region" description="Basic and acidic residues" evidence="2">
    <location>
        <begin position="591"/>
        <end position="607"/>
    </location>
</feature>
<dbReference type="Proteomes" id="UP000612055">
    <property type="component" value="Unassembled WGS sequence"/>
</dbReference>
<feature type="compositionally biased region" description="Basic and acidic residues" evidence="2">
    <location>
        <begin position="2163"/>
        <end position="2172"/>
    </location>
</feature>
<feature type="transmembrane region" description="Helical" evidence="3">
    <location>
        <begin position="1475"/>
        <end position="1497"/>
    </location>
</feature>
<feature type="compositionally biased region" description="Low complexity" evidence="2">
    <location>
        <begin position="2237"/>
        <end position="2247"/>
    </location>
</feature>
<evidence type="ECO:0000313" key="5">
    <source>
        <dbReference type="Proteomes" id="UP000612055"/>
    </source>
</evidence>
<feature type="region of interest" description="Disordered" evidence="2">
    <location>
        <begin position="2145"/>
        <end position="2184"/>
    </location>
</feature>
<feature type="compositionally biased region" description="Low complexity" evidence="2">
    <location>
        <begin position="344"/>
        <end position="373"/>
    </location>
</feature>
<proteinExistence type="predicted"/>
<feature type="compositionally biased region" description="Gly residues" evidence="2">
    <location>
        <begin position="135"/>
        <end position="197"/>
    </location>
</feature>
<feature type="compositionally biased region" description="Gly residues" evidence="2">
    <location>
        <begin position="374"/>
        <end position="389"/>
    </location>
</feature>
<protein>
    <submittedName>
        <fullName evidence="4">Uncharacterized protein</fullName>
    </submittedName>
</protein>
<feature type="compositionally biased region" description="Polar residues" evidence="2">
    <location>
        <begin position="721"/>
        <end position="733"/>
    </location>
</feature>
<dbReference type="EMBL" id="JAEHOE010000001">
    <property type="protein sequence ID" value="KAG2502184.1"/>
    <property type="molecule type" value="Genomic_DNA"/>
</dbReference>
<keyword evidence="3" id="KW-1133">Transmembrane helix</keyword>
<feature type="compositionally biased region" description="Acidic residues" evidence="2">
    <location>
        <begin position="97"/>
        <end position="106"/>
    </location>
</feature>
<feature type="compositionally biased region" description="Low complexity" evidence="2">
    <location>
        <begin position="422"/>
        <end position="434"/>
    </location>
</feature>
<feature type="region of interest" description="Disordered" evidence="2">
    <location>
        <begin position="583"/>
        <end position="607"/>
    </location>
</feature>
<feature type="coiled-coil region" evidence="1">
    <location>
        <begin position="634"/>
        <end position="675"/>
    </location>
</feature>
<feature type="transmembrane region" description="Helical" evidence="3">
    <location>
        <begin position="1585"/>
        <end position="1607"/>
    </location>
</feature>
<feature type="region of interest" description="Disordered" evidence="2">
    <location>
        <begin position="2461"/>
        <end position="2491"/>
    </location>
</feature>
<feature type="compositionally biased region" description="Gly residues" evidence="2">
    <location>
        <begin position="277"/>
        <end position="300"/>
    </location>
</feature>
<evidence type="ECO:0000313" key="4">
    <source>
        <dbReference type="EMBL" id="KAG2502184.1"/>
    </source>
</evidence>
<feature type="region of interest" description="Disordered" evidence="2">
    <location>
        <begin position="2089"/>
        <end position="2129"/>
    </location>
</feature>
<dbReference type="OrthoDB" id="548503at2759"/>
<evidence type="ECO:0000256" key="2">
    <source>
        <dbReference type="SAM" id="MobiDB-lite"/>
    </source>
</evidence>
<keyword evidence="3" id="KW-0472">Membrane</keyword>
<dbReference type="PANTHER" id="PTHR24216">
    <property type="entry name" value="PAXILLIN-RELATED"/>
    <property type="match status" value="1"/>
</dbReference>
<feature type="region of interest" description="Disordered" evidence="2">
    <location>
        <begin position="1"/>
        <end position="235"/>
    </location>
</feature>
<accession>A0A835YI15</accession>
<feature type="compositionally biased region" description="Low complexity" evidence="2">
    <location>
        <begin position="1892"/>
        <end position="1916"/>
    </location>
</feature>
<comment type="caution">
    <text evidence="4">The sequence shown here is derived from an EMBL/GenBank/DDBJ whole genome shotgun (WGS) entry which is preliminary data.</text>
</comment>
<feature type="transmembrane region" description="Helical" evidence="3">
    <location>
        <begin position="2508"/>
        <end position="2529"/>
    </location>
</feature>
<feature type="coiled-coil region" evidence="1">
    <location>
        <begin position="445"/>
        <end position="479"/>
    </location>
</feature>
<feature type="transmembrane region" description="Helical" evidence="3">
    <location>
        <begin position="1619"/>
        <end position="1638"/>
    </location>
</feature>
<feature type="compositionally biased region" description="Low complexity" evidence="2">
    <location>
        <begin position="1745"/>
        <end position="1763"/>
    </location>
</feature>
<feature type="compositionally biased region" description="Low complexity" evidence="2">
    <location>
        <begin position="2057"/>
        <end position="2066"/>
    </location>
</feature>
<feature type="transmembrane region" description="Helical" evidence="3">
    <location>
        <begin position="2541"/>
        <end position="2561"/>
    </location>
</feature>
<keyword evidence="1" id="KW-0175">Coiled coil</keyword>
<feature type="region of interest" description="Disordered" evidence="2">
    <location>
        <begin position="923"/>
        <end position="995"/>
    </location>
</feature>
<dbReference type="PANTHER" id="PTHR24216:SF65">
    <property type="entry name" value="PAXILLIN-LIKE PROTEIN 1"/>
    <property type="match status" value="1"/>
</dbReference>
<feature type="transmembrane region" description="Helical" evidence="3">
    <location>
        <begin position="2590"/>
        <end position="2611"/>
    </location>
</feature>
<reference evidence="4" key="1">
    <citation type="journal article" date="2020" name="bioRxiv">
        <title>Comparative genomics of Chlamydomonas.</title>
        <authorList>
            <person name="Craig R.J."/>
            <person name="Hasan A.R."/>
            <person name="Ness R.W."/>
            <person name="Keightley P.D."/>
        </authorList>
    </citation>
    <scope>NUCLEOTIDE SEQUENCE</scope>
    <source>
        <strain evidence="4">CCAP 11/70</strain>
    </source>
</reference>
<feature type="region of interest" description="Disordered" evidence="2">
    <location>
        <begin position="2038"/>
        <end position="2068"/>
    </location>
</feature>
<feature type="transmembrane region" description="Helical" evidence="3">
    <location>
        <begin position="1675"/>
        <end position="1692"/>
    </location>
</feature>
<feature type="compositionally biased region" description="Low complexity" evidence="2">
    <location>
        <begin position="260"/>
        <end position="276"/>
    </location>
</feature>
<feature type="transmembrane region" description="Helical" evidence="3">
    <location>
        <begin position="1704"/>
        <end position="1724"/>
    </location>
</feature>
<feature type="compositionally biased region" description="Gly residues" evidence="2">
    <location>
        <begin position="409"/>
        <end position="421"/>
    </location>
</feature>